<name>A0ABW5XH36_9MICO</name>
<dbReference type="RefSeq" id="WP_377466978.1">
    <property type="nucleotide sequence ID" value="NZ_JBHUOP010000004.1"/>
</dbReference>
<dbReference type="CDD" id="cd04496">
    <property type="entry name" value="SSB_OBF"/>
    <property type="match status" value="1"/>
</dbReference>
<protein>
    <submittedName>
        <fullName evidence="4">Single-stranded DNA-binding protein</fullName>
    </submittedName>
</protein>
<evidence type="ECO:0000256" key="1">
    <source>
        <dbReference type="ARBA" id="ARBA00023125"/>
    </source>
</evidence>
<dbReference type="InterPro" id="IPR000424">
    <property type="entry name" value="Primosome_PriB/ssb"/>
</dbReference>
<proteinExistence type="predicted"/>
<reference evidence="5" key="1">
    <citation type="journal article" date="2019" name="Int. J. Syst. Evol. Microbiol.">
        <title>The Global Catalogue of Microorganisms (GCM) 10K type strain sequencing project: providing services to taxonomists for standard genome sequencing and annotation.</title>
        <authorList>
            <consortium name="The Broad Institute Genomics Platform"/>
            <consortium name="The Broad Institute Genome Sequencing Center for Infectious Disease"/>
            <person name="Wu L."/>
            <person name="Ma J."/>
        </authorList>
    </citation>
    <scope>NUCLEOTIDE SEQUENCE [LARGE SCALE GENOMIC DNA]</scope>
    <source>
        <strain evidence="5">KCTC 33576</strain>
    </source>
</reference>
<accession>A0ABW5XH36</accession>
<keyword evidence="5" id="KW-1185">Reference proteome</keyword>
<dbReference type="Pfam" id="PF00436">
    <property type="entry name" value="SSB"/>
    <property type="match status" value="1"/>
</dbReference>
<comment type="caution">
    <text evidence="4">The sequence shown here is derived from an EMBL/GenBank/DDBJ whole genome shotgun (WGS) entry which is preliminary data.</text>
</comment>
<sequence length="188" mass="20462">MSHDSSITIAGYVGSEPRFFEGNGDTTDFVSFRLATTRSYFNRTKNTWVDSETIWFTVKAWRGLAKNINDSITKGDAVLVHGVLDTQKWTSPDGTPREALVIEAQSLGPNLARGTAKFRPQRAVAAEPVPENVNLTTGEITGPDPATDEKFEKVVSSFKQTGPGEYTATDEDSLTNSETNEPESALTA</sequence>
<dbReference type="SUPFAM" id="SSF50249">
    <property type="entry name" value="Nucleic acid-binding proteins"/>
    <property type="match status" value="1"/>
</dbReference>
<organism evidence="4 5">
    <name type="scientific">Populibacterium corticicola</name>
    <dbReference type="NCBI Taxonomy" id="1812826"/>
    <lineage>
        <taxon>Bacteria</taxon>
        <taxon>Bacillati</taxon>
        <taxon>Actinomycetota</taxon>
        <taxon>Actinomycetes</taxon>
        <taxon>Micrococcales</taxon>
        <taxon>Jonesiaceae</taxon>
        <taxon>Populibacterium</taxon>
    </lineage>
</organism>
<dbReference type="PROSITE" id="PS50935">
    <property type="entry name" value="SSB"/>
    <property type="match status" value="1"/>
</dbReference>
<evidence type="ECO:0000256" key="3">
    <source>
        <dbReference type="SAM" id="MobiDB-lite"/>
    </source>
</evidence>
<dbReference type="EMBL" id="JBHUOP010000004">
    <property type="protein sequence ID" value="MFD2841054.1"/>
    <property type="molecule type" value="Genomic_DNA"/>
</dbReference>
<dbReference type="GO" id="GO:0003677">
    <property type="term" value="F:DNA binding"/>
    <property type="evidence" value="ECO:0007669"/>
    <property type="project" value="UniProtKB-KW"/>
</dbReference>
<dbReference type="Gene3D" id="2.40.50.140">
    <property type="entry name" value="Nucleic acid-binding proteins"/>
    <property type="match status" value="1"/>
</dbReference>
<evidence type="ECO:0000313" key="4">
    <source>
        <dbReference type="EMBL" id="MFD2841054.1"/>
    </source>
</evidence>
<gene>
    <name evidence="4" type="ORF">ACFSYH_10820</name>
</gene>
<feature type="region of interest" description="Disordered" evidence="3">
    <location>
        <begin position="134"/>
        <end position="188"/>
    </location>
</feature>
<evidence type="ECO:0000256" key="2">
    <source>
        <dbReference type="PROSITE-ProRule" id="PRU00252"/>
    </source>
</evidence>
<dbReference type="Proteomes" id="UP001597391">
    <property type="component" value="Unassembled WGS sequence"/>
</dbReference>
<keyword evidence="1 2" id="KW-0238">DNA-binding</keyword>
<evidence type="ECO:0000313" key="5">
    <source>
        <dbReference type="Proteomes" id="UP001597391"/>
    </source>
</evidence>
<dbReference type="InterPro" id="IPR012340">
    <property type="entry name" value="NA-bd_OB-fold"/>
</dbReference>